<gene>
    <name evidence="2" type="ORF">GQE99_15140</name>
</gene>
<evidence type="ECO:0000313" key="2">
    <source>
        <dbReference type="EMBL" id="MZR14352.1"/>
    </source>
</evidence>
<dbReference type="Gene3D" id="3.40.190.10">
    <property type="entry name" value="Periplasmic binding protein-like II"/>
    <property type="match status" value="2"/>
</dbReference>
<dbReference type="NCBIfam" id="TIGR02122">
    <property type="entry name" value="TRAP_TAXI"/>
    <property type="match status" value="1"/>
</dbReference>
<dbReference type="EMBL" id="WTUX01000019">
    <property type="protein sequence ID" value="MZR14352.1"/>
    <property type="molecule type" value="Genomic_DNA"/>
</dbReference>
<dbReference type="AlphaFoldDB" id="A0A845M565"/>
<comment type="caution">
    <text evidence="2">The sequence shown here is derived from an EMBL/GenBank/DDBJ whole genome shotgun (WGS) entry which is preliminary data.</text>
</comment>
<keyword evidence="3" id="KW-1185">Reference proteome</keyword>
<dbReference type="SUPFAM" id="SSF53850">
    <property type="entry name" value="Periplasmic binding protein-like II"/>
    <property type="match status" value="1"/>
</dbReference>
<dbReference type="RefSeq" id="WP_161352480.1">
    <property type="nucleotide sequence ID" value="NZ_WTUX01000019.1"/>
</dbReference>
<proteinExistence type="predicted"/>
<feature type="signal peptide" evidence="1">
    <location>
        <begin position="1"/>
        <end position="30"/>
    </location>
</feature>
<name>A0A845M565_9RHOB</name>
<sequence>MRSIARKLVGTTVAGAALALGLVGGTAAQAQDSYTWPDYFTVVTPIVGTANHSLGVAWTSEFSAQTESRARVLPAPNGYARAQWLANGDGMIAMMQASDYFDQMEAREGFATVEGGPADTRVAVMNMITPWGYMVRGDSDIESFEDIGPGTRIAFSPSSAFLVSGVDALLAYRGLDRDDVELVEVGNYGANTRIVVEGRADVAFTSPLSGTSYEAEAGPNGIDWLPLPERDADPEAFARYRAAQPGYVPSETVSGVKSAIGLRMDHAFQANHVRADADPEFVYNLAKWLDEHYEDFKDDFTHAKMMSMDSLKSFLEAGALQPLHEGAIRYLEEQGAWNDTYQARQDKLVEMATARVALWEETLAEAEEKGIEVSPDSEEFAELWNSKRTGDQSFGQMVMSLD</sequence>
<accession>A0A845M565</accession>
<dbReference type="Proteomes" id="UP000467322">
    <property type="component" value="Unassembled WGS sequence"/>
</dbReference>
<feature type="chain" id="PRO_5032886024" evidence="1">
    <location>
        <begin position="31"/>
        <end position="402"/>
    </location>
</feature>
<keyword evidence="1" id="KW-0732">Signal</keyword>
<organism evidence="2 3">
    <name type="scientific">Maritimibacter harenae</name>
    <dbReference type="NCBI Taxonomy" id="2606218"/>
    <lineage>
        <taxon>Bacteria</taxon>
        <taxon>Pseudomonadati</taxon>
        <taxon>Pseudomonadota</taxon>
        <taxon>Alphaproteobacteria</taxon>
        <taxon>Rhodobacterales</taxon>
        <taxon>Roseobacteraceae</taxon>
        <taxon>Maritimibacter</taxon>
    </lineage>
</organism>
<dbReference type="InterPro" id="IPR011852">
    <property type="entry name" value="TRAP_TAXI"/>
</dbReference>
<reference evidence="2 3" key="1">
    <citation type="submission" date="2019-12" db="EMBL/GenBank/DDBJ databases">
        <title>Maritimibacter sp. nov. sp. isolated from sea sand.</title>
        <authorList>
            <person name="Kim J."/>
            <person name="Jeong S.E."/>
            <person name="Jung H.S."/>
            <person name="Jeon C.O."/>
        </authorList>
    </citation>
    <scope>NUCLEOTIDE SEQUENCE [LARGE SCALE GENOMIC DNA]</scope>
    <source>
        <strain evidence="2 3">DP07</strain>
    </source>
</reference>
<dbReference type="Pfam" id="PF16868">
    <property type="entry name" value="NMT1_3"/>
    <property type="match status" value="1"/>
</dbReference>
<evidence type="ECO:0000313" key="3">
    <source>
        <dbReference type="Proteomes" id="UP000467322"/>
    </source>
</evidence>
<evidence type="ECO:0000256" key="1">
    <source>
        <dbReference type="SAM" id="SignalP"/>
    </source>
</evidence>
<protein>
    <submittedName>
        <fullName evidence="2">TAXI family TRAP transporter solute-binding subunit</fullName>
    </submittedName>
</protein>